<keyword evidence="2 8" id="KW-0732">Signal</keyword>
<reference evidence="9 10" key="1">
    <citation type="submission" date="2019-09" db="EMBL/GenBank/DDBJ databases">
        <authorList>
            <person name="Chen X.-Y."/>
        </authorList>
    </citation>
    <scope>NUCLEOTIDE SEQUENCE [LARGE SCALE GENOMIC DNA]</scope>
    <source>
        <strain evidence="9 10">NY5</strain>
    </source>
</reference>
<evidence type="ECO:0000313" key="9">
    <source>
        <dbReference type="EMBL" id="KAA1189201.1"/>
    </source>
</evidence>
<evidence type="ECO:0000256" key="7">
    <source>
        <dbReference type="SAM" id="MobiDB-lite"/>
    </source>
</evidence>
<dbReference type="AlphaFoldDB" id="A0A5B0WSJ6"/>
<dbReference type="NCBIfam" id="NF047847">
    <property type="entry name" value="SS_mature_LptM"/>
    <property type="match status" value="1"/>
</dbReference>
<dbReference type="InterPro" id="IPR032831">
    <property type="entry name" value="LptM_cons"/>
</dbReference>
<dbReference type="Pfam" id="PF13627">
    <property type="entry name" value="LptM_cons"/>
    <property type="match status" value="1"/>
</dbReference>
<dbReference type="PROSITE" id="PS51257">
    <property type="entry name" value="PROKAR_LIPOPROTEIN"/>
    <property type="match status" value="1"/>
</dbReference>
<keyword evidence="5" id="KW-0998">Cell outer membrane</keyword>
<gene>
    <name evidence="9" type="ORF">F0M18_16125</name>
</gene>
<keyword evidence="3" id="KW-0472">Membrane</keyword>
<proteinExistence type="predicted"/>
<keyword evidence="6 9" id="KW-0449">Lipoprotein</keyword>
<evidence type="ECO:0000256" key="6">
    <source>
        <dbReference type="ARBA" id="ARBA00023288"/>
    </source>
</evidence>
<feature type="signal peptide" evidence="8">
    <location>
        <begin position="1"/>
        <end position="19"/>
    </location>
</feature>
<protein>
    <submittedName>
        <fullName evidence="9">Lipoprotein</fullName>
    </submittedName>
</protein>
<evidence type="ECO:0000256" key="1">
    <source>
        <dbReference type="ARBA" id="ARBA00004459"/>
    </source>
</evidence>
<evidence type="ECO:0000256" key="3">
    <source>
        <dbReference type="ARBA" id="ARBA00023136"/>
    </source>
</evidence>
<evidence type="ECO:0000256" key="2">
    <source>
        <dbReference type="ARBA" id="ARBA00022729"/>
    </source>
</evidence>
<evidence type="ECO:0000256" key="5">
    <source>
        <dbReference type="ARBA" id="ARBA00023237"/>
    </source>
</evidence>
<dbReference type="Proteomes" id="UP000323708">
    <property type="component" value="Unassembled WGS sequence"/>
</dbReference>
<dbReference type="GO" id="GO:0009279">
    <property type="term" value="C:cell outer membrane"/>
    <property type="evidence" value="ECO:0007669"/>
    <property type="project" value="UniProtKB-SubCell"/>
</dbReference>
<feature type="compositionally biased region" description="Low complexity" evidence="7">
    <location>
        <begin position="41"/>
        <end position="52"/>
    </location>
</feature>
<organism evidence="9 10">
    <name type="scientific">Pseudohalioglobus sediminis</name>
    <dbReference type="NCBI Taxonomy" id="2606449"/>
    <lineage>
        <taxon>Bacteria</taxon>
        <taxon>Pseudomonadati</taxon>
        <taxon>Pseudomonadota</taxon>
        <taxon>Gammaproteobacteria</taxon>
        <taxon>Cellvibrionales</taxon>
        <taxon>Halieaceae</taxon>
        <taxon>Pseudohalioglobus</taxon>
    </lineage>
</organism>
<dbReference type="EMBL" id="VTUX01000008">
    <property type="protein sequence ID" value="KAA1189201.1"/>
    <property type="molecule type" value="Genomic_DNA"/>
</dbReference>
<sequence>MRHFTILAMLALLAGCGQTGPLYMPGEAPPPAPSEEEVEVETTTVSPEDTAP</sequence>
<dbReference type="RefSeq" id="WP_149612499.1">
    <property type="nucleotide sequence ID" value="NZ_VTUX01000008.1"/>
</dbReference>
<comment type="caution">
    <text evidence="9">The sequence shown here is derived from an EMBL/GenBank/DDBJ whole genome shotgun (WGS) entry which is preliminary data.</text>
</comment>
<accession>A0A5B0WSJ6</accession>
<keyword evidence="4" id="KW-0564">Palmitate</keyword>
<feature type="chain" id="PRO_5022905286" evidence="8">
    <location>
        <begin position="20"/>
        <end position="52"/>
    </location>
</feature>
<feature type="region of interest" description="Disordered" evidence="7">
    <location>
        <begin position="21"/>
        <end position="52"/>
    </location>
</feature>
<comment type="subcellular location">
    <subcellularLocation>
        <location evidence="1">Cell outer membrane</location>
        <topology evidence="1">Lipid-anchor</topology>
    </subcellularLocation>
</comment>
<name>A0A5B0WSJ6_9GAMM</name>
<evidence type="ECO:0000313" key="10">
    <source>
        <dbReference type="Proteomes" id="UP000323708"/>
    </source>
</evidence>
<evidence type="ECO:0000256" key="4">
    <source>
        <dbReference type="ARBA" id="ARBA00023139"/>
    </source>
</evidence>
<evidence type="ECO:0000256" key="8">
    <source>
        <dbReference type="SAM" id="SignalP"/>
    </source>
</evidence>
<keyword evidence="10" id="KW-1185">Reference proteome</keyword>